<dbReference type="SUPFAM" id="SSF55846">
    <property type="entry name" value="N-acetylmuramoyl-L-alanine amidase-like"/>
    <property type="match status" value="1"/>
</dbReference>
<evidence type="ECO:0000313" key="7">
    <source>
        <dbReference type="Proteomes" id="UP000822152"/>
    </source>
</evidence>
<evidence type="ECO:0000256" key="2">
    <source>
        <dbReference type="ARBA" id="ARBA00011901"/>
    </source>
</evidence>
<evidence type="ECO:0000313" key="6">
    <source>
        <dbReference type="EMBL" id="NSF75374.1"/>
    </source>
</evidence>
<dbReference type="InterPro" id="IPR036505">
    <property type="entry name" value="Amidase/PGRP_sf"/>
</dbReference>
<evidence type="ECO:0000259" key="5">
    <source>
        <dbReference type="PROSITE" id="PS51781"/>
    </source>
</evidence>
<dbReference type="CDD" id="cd06583">
    <property type="entry name" value="PGRP"/>
    <property type="match status" value="1"/>
</dbReference>
<dbReference type="InterPro" id="IPR002502">
    <property type="entry name" value="Amidase_domain"/>
</dbReference>
<sequence>MKINTDFISKNNTYERNTPEYIVVHNTDNFAEGADAHAHALAQCRKNFQDMSAHYYVDDKEIIYQAADICRGCWHVGIDYGGELFGIVNNRNSIGIEMCVQKGYDFEKAFENTVLLVKYLMNRTGIKADRVVQHYDVCLKNCPSEIRRQGAWERLKSDIEKEILIPKTGTYRITAKVLNIRSGPGRQYTIVGEVHFGEAYTIVQTENNCWGKLLSGAGWICLNYAEQIK</sequence>
<dbReference type="EMBL" id="JAAIPF010000070">
    <property type="protein sequence ID" value="NSF75374.1"/>
    <property type="molecule type" value="Genomic_DNA"/>
</dbReference>
<name>A0ABX2GSK9_9FIRM</name>
<organism evidence="6 7">
    <name type="scientific">Blautia wexlerae</name>
    <dbReference type="NCBI Taxonomy" id="418240"/>
    <lineage>
        <taxon>Bacteria</taxon>
        <taxon>Bacillati</taxon>
        <taxon>Bacillota</taxon>
        <taxon>Clostridia</taxon>
        <taxon>Lachnospirales</taxon>
        <taxon>Lachnospiraceae</taxon>
        <taxon>Blautia</taxon>
    </lineage>
</organism>
<dbReference type="Gene3D" id="2.30.30.40">
    <property type="entry name" value="SH3 Domains"/>
    <property type="match status" value="1"/>
</dbReference>
<dbReference type="Gene3D" id="3.40.80.10">
    <property type="entry name" value="Peptidoglycan recognition protein-like"/>
    <property type="match status" value="1"/>
</dbReference>
<dbReference type="PANTHER" id="PTHR30417:SF1">
    <property type="entry name" value="N-ACETYLMURAMOYL-L-ALANINE AMIDASE AMID"/>
    <property type="match status" value="1"/>
</dbReference>
<dbReference type="InterPro" id="IPR003646">
    <property type="entry name" value="SH3-like_bac-type"/>
</dbReference>
<comment type="caution">
    <text evidence="6">The sequence shown here is derived from an EMBL/GenBank/DDBJ whole genome shotgun (WGS) entry which is preliminary data.</text>
</comment>
<dbReference type="PROSITE" id="PS51781">
    <property type="entry name" value="SH3B"/>
    <property type="match status" value="1"/>
</dbReference>
<feature type="domain" description="SH3b" evidence="5">
    <location>
        <begin position="168"/>
        <end position="229"/>
    </location>
</feature>
<reference evidence="6 7" key="1">
    <citation type="journal article" date="2020" name="Cell Host Microbe">
        <title>Functional and Genomic Variation between Human-Derived Isolates of Lachnospiraceae Reveals Inter- and Intra-Species Diversity.</title>
        <authorList>
            <person name="Sorbara M.T."/>
            <person name="Littmann E.R."/>
            <person name="Fontana E."/>
            <person name="Moody T.U."/>
            <person name="Kohout C.E."/>
            <person name="Gjonbalaj M."/>
            <person name="Eaton V."/>
            <person name="Seok R."/>
            <person name="Leiner I.M."/>
            <person name="Pamer E.G."/>
        </authorList>
    </citation>
    <scope>NUCLEOTIDE SEQUENCE [LARGE SCALE GENOMIC DNA]</scope>
    <source>
        <strain evidence="6 7">MSK.20.11</strain>
    </source>
</reference>
<evidence type="ECO:0000256" key="3">
    <source>
        <dbReference type="ARBA" id="ARBA00022801"/>
    </source>
</evidence>
<gene>
    <name evidence="6" type="ORF">G4952_16600</name>
</gene>
<dbReference type="SMART" id="SM00644">
    <property type="entry name" value="Ami_2"/>
    <property type="match status" value="1"/>
</dbReference>
<dbReference type="InterPro" id="IPR051206">
    <property type="entry name" value="NAMLAA_amidase_2"/>
</dbReference>
<proteinExistence type="predicted"/>
<dbReference type="PANTHER" id="PTHR30417">
    <property type="entry name" value="N-ACETYLMURAMOYL-L-ALANINE AMIDASE AMID"/>
    <property type="match status" value="1"/>
</dbReference>
<keyword evidence="3" id="KW-0378">Hydrolase</keyword>
<evidence type="ECO:0000256" key="4">
    <source>
        <dbReference type="ARBA" id="ARBA00023316"/>
    </source>
</evidence>
<protein>
    <recommendedName>
        <fullName evidence="2">N-acetylmuramoyl-L-alanine amidase</fullName>
        <ecNumber evidence="2">3.5.1.28</ecNumber>
    </recommendedName>
</protein>
<keyword evidence="7" id="KW-1185">Reference proteome</keyword>
<keyword evidence="4" id="KW-0961">Cell wall biogenesis/degradation</keyword>
<dbReference type="EC" id="3.5.1.28" evidence="2"/>
<dbReference type="Proteomes" id="UP000822152">
    <property type="component" value="Unassembled WGS sequence"/>
</dbReference>
<accession>A0ABX2GSK9</accession>
<evidence type="ECO:0000256" key="1">
    <source>
        <dbReference type="ARBA" id="ARBA00001561"/>
    </source>
</evidence>
<comment type="catalytic activity">
    <reaction evidence="1">
        <text>Hydrolyzes the link between N-acetylmuramoyl residues and L-amino acid residues in certain cell-wall glycopeptides.</text>
        <dbReference type="EC" id="3.5.1.28"/>
    </reaction>
</comment>
<dbReference type="Pfam" id="PF01510">
    <property type="entry name" value="Amidase_2"/>
    <property type="match status" value="1"/>
</dbReference>